<gene>
    <name evidence="2" type="ORF">C4B63_49g126</name>
</gene>
<dbReference type="GO" id="GO:0140284">
    <property type="term" value="C:endoplasmic reticulum-endosome membrane contact site"/>
    <property type="evidence" value="ECO:0007669"/>
    <property type="project" value="TreeGrafter"/>
</dbReference>
<dbReference type="GO" id="GO:0012505">
    <property type="term" value="C:endomembrane system"/>
    <property type="evidence" value="ECO:0007669"/>
    <property type="project" value="TreeGrafter"/>
</dbReference>
<proteinExistence type="predicted"/>
<dbReference type="VEuPathDB" id="TriTrypDB:TcBrA4_0094090"/>
<dbReference type="VEuPathDB" id="TriTrypDB:C3747_255g41"/>
<dbReference type="VEuPathDB" id="TriTrypDB:C4B63_49g126"/>
<dbReference type="Gene3D" id="3.40.525.10">
    <property type="entry name" value="CRAL-TRIO lipid binding domain"/>
    <property type="match status" value="1"/>
</dbReference>
<dbReference type="VEuPathDB" id="TriTrypDB:ECC02_005793"/>
<reference evidence="2 3" key="1">
    <citation type="journal article" date="2018" name="Microb. Genom.">
        <title>Expanding an expanded genome: long-read sequencing of Trypanosoma cruzi.</title>
        <authorList>
            <person name="Berna L."/>
            <person name="Rodriguez M."/>
            <person name="Chiribao M.L."/>
            <person name="Parodi-Talice A."/>
            <person name="Pita S."/>
            <person name="Rijo G."/>
            <person name="Alvarez-Valin F."/>
            <person name="Robello C."/>
        </authorList>
    </citation>
    <scope>NUCLEOTIDE SEQUENCE [LARGE SCALE GENOMIC DNA]</scope>
    <source>
        <strain evidence="2 3">Dm28c</strain>
    </source>
</reference>
<dbReference type="CDD" id="cd00170">
    <property type="entry name" value="SEC14"/>
    <property type="match status" value="1"/>
</dbReference>
<dbReference type="SUPFAM" id="SSF52087">
    <property type="entry name" value="CRAL/TRIO domain"/>
    <property type="match status" value="1"/>
</dbReference>
<evidence type="ECO:0000313" key="2">
    <source>
        <dbReference type="EMBL" id="PWU90606.1"/>
    </source>
</evidence>
<dbReference type="VEuPathDB" id="TriTrypDB:Tc_MARK_143"/>
<dbReference type="InterPro" id="IPR036865">
    <property type="entry name" value="CRAL-TRIO_dom_sf"/>
</dbReference>
<accession>A0A2V2V506</accession>
<name>A0A2V2V506_TRYCR</name>
<evidence type="ECO:0000259" key="1">
    <source>
        <dbReference type="PROSITE" id="PS50191"/>
    </source>
</evidence>
<dbReference type="Pfam" id="PF00650">
    <property type="entry name" value="CRAL_TRIO"/>
    <property type="match status" value="1"/>
</dbReference>
<sequence length="523" mass="58456">MVEGAKNPAADGTEGWRLYDESAEKIGSSREQQVLLELKKFLGWTPSVTLDASVDAFLLRCLSAVHLSVSEAVALLKQRRSYEMSLLSLYITAPVLEALRSGTVSVIGRDVLGRPVLYVRAHRFIQFGLDAQDMQRFLSVVMEYMLSYCTRAPSSPSHGSRNGETLPSLHQQQIILLVNEEVSSWHASQAALSNAHAFRSIIKKYYPRFIGLLLIFEASWDVRQGIKAAFGDNPGEEKRVVQMVTRGNIQKYIDRYVLTQELGGSNTSVESPDNFADAVLSHWFNVRSYLSLEDAKTRPLWQLPPSFVSINDWNQHLQRREMATTLNPDGNGLPQAQQFLSRCTSSQFDSITCTSLRRSTVLRRGLDEDEGFCSALSEVEDMFPSFNSPRLTPREVSLDMDGNNSSAAVLIRELHKERELRIAAEQQLRKVRLGITLDLSMATEVERILTHIHRELNVLVGNVVIRARDAAANGSPPTLLQLLDLTLLAIEMAVHKAQRVPAMKFAVPVTQSPENDSPCCCVM</sequence>
<dbReference type="InterPro" id="IPR053012">
    <property type="entry name" value="ER-organelle_contact"/>
</dbReference>
<dbReference type="VEuPathDB" id="TriTrypDB:TcCLB.511819.40"/>
<dbReference type="PANTHER" id="PTHR46384">
    <property type="entry name" value="MOTILE SPERM DOMAIN-CONTAINING PROTEIN 2"/>
    <property type="match status" value="1"/>
</dbReference>
<comment type="caution">
    <text evidence="2">The sequence shown here is derived from an EMBL/GenBank/DDBJ whole genome shotgun (WGS) entry which is preliminary data.</text>
</comment>
<dbReference type="PANTHER" id="PTHR46384:SF1">
    <property type="entry name" value="MOTILE SPERM DOMAIN-CONTAINING PROTEIN 2"/>
    <property type="match status" value="1"/>
</dbReference>
<dbReference type="VEuPathDB" id="TriTrypDB:TCSYLVIO_001594"/>
<dbReference type="VEuPathDB" id="TriTrypDB:TcG_03809"/>
<dbReference type="VEuPathDB" id="TriTrypDB:TCDM_02608"/>
<dbReference type="AlphaFoldDB" id="A0A2V2V506"/>
<dbReference type="Proteomes" id="UP000246121">
    <property type="component" value="Unassembled WGS sequence"/>
</dbReference>
<dbReference type="VEuPathDB" id="TriTrypDB:TcCL_NonESM00476"/>
<dbReference type="PROSITE" id="PS50191">
    <property type="entry name" value="CRAL_TRIO"/>
    <property type="match status" value="1"/>
</dbReference>
<evidence type="ECO:0000313" key="3">
    <source>
        <dbReference type="Proteomes" id="UP000246121"/>
    </source>
</evidence>
<dbReference type="VEuPathDB" id="TriTrypDB:BCY84_17341"/>
<feature type="domain" description="CRAL-TRIO" evidence="1">
    <location>
        <begin position="94"/>
        <end position="270"/>
    </location>
</feature>
<protein>
    <recommendedName>
        <fullName evidence="1">CRAL-TRIO domain-containing protein</fullName>
    </recommendedName>
</protein>
<dbReference type="EMBL" id="PRFA01000049">
    <property type="protein sequence ID" value="PWU90606.1"/>
    <property type="molecule type" value="Genomic_DNA"/>
</dbReference>
<organism evidence="2 3">
    <name type="scientific">Trypanosoma cruzi</name>
    <dbReference type="NCBI Taxonomy" id="5693"/>
    <lineage>
        <taxon>Eukaryota</taxon>
        <taxon>Discoba</taxon>
        <taxon>Euglenozoa</taxon>
        <taxon>Kinetoplastea</taxon>
        <taxon>Metakinetoplastina</taxon>
        <taxon>Trypanosomatida</taxon>
        <taxon>Trypanosomatidae</taxon>
        <taxon>Trypanosoma</taxon>
        <taxon>Schizotrypanum</taxon>
    </lineage>
</organism>
<dbReference type="InterPro" id="IPR001251">
    <property type="entry name" value="CRAL-TRIO_dom"/>
</dbReference>